<organism evidence="3 4">
    <name type="scientific">Candidatus Lloydbacteria bacterium RIFOXYC12_FULL_46_25</name>
    <dbReference type="NCBI Taxonomy" id="1798670"/>
    <lineage>
        <taxon>Bacteria</taxon>
        <taxon>Candidatus Lloydiibacteriota</taxon>
    </lineage>
</organism>
<dbReference type="InterPro" id="IPR019494">
    <property type="entry name" value="FIST_C"/>
</dbReference>
<feature type="domain" description="FIST C-domain" evidence="2">
    <location>
        <begin position="228"/>
        <end position="372"/>
    </location>
</feature>
<accession>A0A1G2E308</accession>
<name>A0A1G2E308_9BACT</name>
<evidence type="ECO:0000259" key="1">
    <source>
        <dbReference type="SMART" id="SM00897"/>
    </source>
</evidence>
<dbReference type="Proteomes" id="UP000178106">
    <property type="component" value="Unassembled WGS sequence"/>
</dbReference>
<reference evidence="3 4" key="1">
    <citation type="journal article" date="2016" name="Nat. Commun.">
        <title>Thousands of microbial genomes shed light on interconnected biogeochemical processes in an aquifer system.</title>
        <authorList>
            <person name="Anantharaman K."/>
            <person name="Brown C.T."/>
            <person name="Hug L.A."/>
            <person name="Sharon I."/>
            <person name="Castelle C.J."/>
            <person name="Probst A.J."/>
            <person name="Thomas B.C."/>
            <person name="Singh A."/>
            <person name="Wilkins M.J."/>
            <person name="Karaoz U."/>
            <person name="Brodie E.L."/>
            <person name="Williams K.H."/>
            <person name="Hubbard S.S."/>
            <person name="Banfield J.F."/>
        </authorList>
    </citation>
    <scope>NUCLEOTIDE SEQUENCE [LARGE SCALE GENOMIC DNA]</scope>
</reference>
<sequence length="391" mass="41767">MIATSVGVGTGSSAYKAATEACMQALLGLPEHKADVLIVFGSVSLDQDKLIEAISKTSPGSLIVGCSTAGELSSEGFATEKSVVVLAITSDQMKFWGGVGHHILWNPHRAGEDCMEEIEYESRGYISSALVFLDVISGNGDQALLGATERLGNGFPLWGGAASDDLLFFETYQYYKDKAYSGSIVGLGLSGDFHAAGAVMHGFLPVGVARKVTKSKDLILEELDGKPASSIYQEYFGEEHLHELHEGLLPSLAISYPLGIFLPESNDVILRNPVSVDKDGTMKFTSPIPLGAEVRLMISDIEQALETAELAAKKVLEELGGRQPKAIIVISSIARKKMLGAQANDEIAIIQRVFGRDVPIVGYYSYGQVGGSIDGQLPFHNGSILIWALAE</sequence>
<dbReference type="SMART" id="SM00897">
    <property type="entry name" value="FIST"/>
    <property type="match status" value="1"/>
</dbReference>
<evidence type="ECO:0008006" key="5">
    <source>
        <dbReference type="Google" id="ProtNLM"/>
    </source>
</evidence>
<feature type="domain" description="FIST" evidence="1">
    <location>
        <begin position="33"/>
        <end position="227"/>
    </location>
</feature>
<evidence type="ECO:0000313" key="3">
    <source>
        <dbReference type="EMBL" id="OGZ20236.1"/>
    </source>
</evidence>
<dbReference type="Pfam" id="PF08495">
    <property type="entry name" value="FIST"/>
    <property type="match status" value="1"/>
</dbReference>
<protein>
    <recommendedName>
        <fullName evidence="5">FIST domain-containing protein</fullName>
    </recommendedName>
</protein>
<dbReference type="AlphaFoldDB" id="A0A1G2E308"/>
<dbReference type="InterPro" id="IPR013702">
    <property type="entry name" value="FIST_domain_N"/>
</dbReference>
<evidence type="ECO:0000259" key="2">
    <source>
        <dbReference type="SMART" id="SM01204"/>
    </source>
</evidence>
<dbReference type="SMART" id="SM01204">
    <property type="entry name" value="FIST_C"/>
    <property type="match status" value="1"/>
</dbReference>
<dbReference type="Pfam" id="PF10442">
    <property type="entry name" value="FIST_C"/>
    <property type="match status" value="1"/>
</dbReference>
<proteinExistence type="predicted"/>
<gene>
    <name evidence="3" type="ORF">A2494_03390</name>
</gene>
<evidence type="ECO:0000313" key="4">
    <source>
        <dbReference type="Proteomes" id="UP000178106"/>
    </source>
</evidence>
<dbReference type="PANTHER" id="PTHR40252">
    <property type="entry name" value="BLR0328 PROTEIN"/>
    <property type="match status" value="1"/>
</dbReference>
<comment type="caution">
    <text evidence="3">The sequence shown here is derived from an EMBL/GenBank/DDBJ whole genome shotgun (WGS) entry which is preliminary data.</text>
</comment>
<dbReference type="PANTHER" id="PTHR40252:SF2">
    <property type="entry name" value="BLR0328 PROTEIN"/>
    <property type="match status" value="1"/>
</dbReference>
<dbReference type="EMBL" id="MHLU01000026">
    <property type="protein sequence ID" value="OGZ20236.1"/>
    <property type="molecule type" value="Genomic_DNA"/>
</dbReference>